<feature type="transmembrane region" description="Helical" evidence="7">
    <location>
        <begin position="314"/>
        <end position="340"/>
    </location>
</feature>
<evidence type="ECO:0000256" key="4">
    <source>
        <dbReference type="ARBA" id="ARBA00022692"/>
    </source>
</evidence>
<accession>A0A1Z4KH22</accession>
<evidence type="ECO:0000256" key="1">
    <source>
        <dbReference type="ARBA" id="ARBA00004651"/>
    </source>
</evidence>
<dbReference type="PANTHER" id="PTHR43738">
    <property type="entry name" value="ABC TRANSPORTER, MEMBRANE PROTEIN"/>
    <property type="match status" value="1"/>
</dbReference>
<feature type="transmembrane region" description="Helical" evidence="7">
    <location>
        <begin position="271"/>
        <end position="293"/>
    </location>
</feature>
<name>A0A1Z4KH22_ANAVA</name>
<keyword evidence="5 7" id="KW-1133">Transmembrane helix</keyword>
<dbReference type="AlphaFoldDB" id="A0A1Z4KH22"/>
<evidence type="ECO:0000259" key="8">
    <source>
        <dbReference type="Pfam" id="PF02687"/>
    </source>
</evidence>
<evidence type="ECO:0000313" key="10">
    <source>
        <dbReference type="Proteomes" id="UP000217507"/>
    </source>
</evidence>
<dbReference type="PIRSF" id="PIRSF031773">
    <property type="entry name" value="DevC"/>
    <property type="match status" value="1"/>
</dbReference>
<evidence type="ECO:0000256" key="6">
    <source>
        <dbReference type="ARBA" id="ARBA00023136"/>
    </source>
</evidence>
<dbReference type="EMBL" id="AP018216">
    <property type="protein sequence ID" value="BAY68271.1"/>
    <property type="molecule type" value="Genomic_DNA"/>
</dbReference>
<dbReference type="InterPro" id="IPR005891">
    <property type="entry name" value="DevC"/>
</dbReference>
<protein>
    <submittedName>
        <fullName evidence="9">ABC transporter permease protein</fullName>
    </submittedName>
</protein>
<reference evidence="9 10" key="1">
    <citation type="submission" date="2017-06" db="EMBL/GenBank/DDBJ databases">
        <title>Genome sequencing of cyanobaciteial culture collection at National Institute for Environmental Studies (NIES).</title>
        <authorList>
            <person name="Hirose Y."/>
            <person name="Shimura Y."/>
            <person name="Fujisawa T."/>
            <person name="Nakamura Y."/>
            <person name="Kawachi M."/>
        </authorList>
    </citation>
    <scope>NUCLEOTIDE SEQUENCE [LARGE SCALE GENOMIC DNA]</scope>
    <source>
        <strain evidence="9 10">NIES-23</strain>
    </source>
</reference>
<gene>
    <name evidence="9" type="ORF">NIES23_10550</name>
</gene>
<feature type="transmembrane region" description="Helical" evidence="7">
    <location>
        <begin position="360"/>
        <end position="379"/>
    </location>
</feature>
<dbReference type="Pfam" id="PF02687">
    <property type="entry name" value="FtsX"/>
    <property type="match status" value="1"/>
</dbReference>
<evidence type="ECO:0000256" key="5">
    <source>
        <dbReference type="ARBA" id="ARBA00022989"/>
    </source>
</evidence>
<evidence type="ECO:0000256" key="2">
    <source>
        <dbReference type="ARBA" id="ARBA00022448"/>
    </source>
</evidence>
<dbReference type="Proteomes" id="UP000217507">
    <property type="component" value="Chromosome"/>
</dbReference>
<keyword evidence="6 7" id="KW-0472">Membrane</keyword>
<sequence>MLYIFKKVQFQRSLAWSQLSYQKTRLLVAMGGIAFANILIFMQLGFRQLFTSGATALPESLQGDLFLVHPDTRFLGSIEFDRLRLYQAAGIAGVADTIPLYINSGVAWAYKQEYQSYEARVIAFNPNRKVFNIPEVNAQRHKISVPDSFIFDRFAKQELGTVVQDFSSNKNNQLTALINRRKADIVGLFNLGNSFFLGTGNVITSEANYAEIFGKDILNRVSIGIVILNPGVNPEAVKAGIEKNVPGISVYTHQELIAKELKYQEENPAGLIFSFGAVMGFIIGVVIVYQVLYADVRDHLAEYATLKAMGYSDIYLLLVIFQEAAMLTVLGFIPGFFISVGMYHFLADLTRLELAMTPDLAVMVLILTFIMCLASAAIASNKLRSADPADVFH</sequence>
<feature type="domain" description="ABC3 transporter permease C-terminal" evidence="8">
    <location>
        <begin position="276"/>
        <end position="388"/>
    </location>
</feature>
<evidence type="ECO:0000256" key="3">
    <source>
        <dbReference type="ARBA" id="ARBA00022475"/>
    </source>
</evidence>
<evidence type="ECO:0000313" key="9">
    <source>
        <dbReference type="EMBL" id="BAY68271.1"/>
    </source>
</evidence>
<keyword evidence="3" id="KW-1003">Cell membrane</keyword>
<dbReference type="NCBIfam" id="TIGR01185">
    <property type="entry name" value="devC"/>
    <property type="match status" value="1"/>
</dbReference>
<comment type="subcellular location">
    <subcellularLocation>
        <location evidence="1">Cell membrane</location>
        <topology evidence="1">Multi-pass membrane protein</topology>
    </subcellularLocation>
</comment>
<dbReference type="GO" id="GO:0005886">
    <property type="term" value="C:plasma membrane"/>
    <property type="evidence" value="ECO:0007669"/>
    <property type="project" value="UniProtKB-SubCell"/>
</dbReference>
<keyword evidence="2" id="KW-0813">Transport</keyword>
<dbReference type="InterPro" id="IPR051125">
    <property type="entry name" value="ABC-4/HrtB_transporter"/>
</dbReference>
<feature type="transmembrane region" description="Helical" evidence="7">
    <location>
        <begin position="26"/>
        <end position="46"/>
    </location>
</feature>
<dbReference type="InterPro" id="IPR003838">
    <property type="entry name" value="ABC3_permease_C"/>
</dbReference>
<keyword evidence="4 7" id="KW-0812">Transmembrane</keyword>
<evidence type="ECO:0000256" key="7">
    <source>
        <dbReference type="SAM" id="Phobius"/>
    </source>
</evidence>
<dbReference type="PANTHER" id="PTHR43738:SF1">
    <property type="entry name" value="HEMIN TRANSPORT SYSTEM PERMEASE PROTEIN HRTB-RELATED"/>
    <property type="match status" value="1"/>
</dbReference>
<organism evidence="9 10">
    <name type="scientific">Trichormus variabilis NIES-23</name>
    <dbReference type="NCBI Taxonomy" id="1973479"/>
    <lineage>
        <taxon>Bacteria</taxon>
        <taxon>Bacillati</taxon>
        <taxon>Cyanobacteriota</taxon>
        <taxon>Cyanophyceae</taxon>
        <taxon>Nostocales</taxon>
        <taxon>Nostocaceae</taxon>
        <taxon>Trichormus</taxon>
    </lineage>
</organism>
<proteinExistence type="predicted"/>
<dbReference type="SMR" id="A0A1Z4KH22"/>